<dbReference type="OrthoDB" id="7376531at2"/>
<keyword evidence="4" id="KW-1185">Reference proteome</keyword>
<feature type="chain" id="PRO_5014976027" description="PepSY domain-containing protein" evidence="2">
    <location>
        <begin position="24"/>
        <end position="114"/>
    </location>
</feature>
<feature type="signal peptide" evidence="2">
    <location>
        <begin position="1"/>
        <end position="23"/>
    </location>
</feature>
<feature type="compositionally biased region" description="Low complexity" evidence="1">
    <location>
        <begin position="31"/>
        <end position="59"/>
    </location>
</feature>
<dbReference type="AlphaFoldDB" id="A0A2N5DPY5"/>
<feature type="region of interest" description="Disordered" evidence="1">
    <location>
        <begin position="27"/>
        <end position="62"/>
    </location>
</feature>
<keyword evidence="2" id="KW-0732">Signal</keyword>
<gene>
    <name evidence="3" type="ORF">SGCZBJ_06235</name>
</gene>
<name>A0A2N5DPY5_9CAUL</name>
<comment type="caution">
    <text evidence="3">The sequence shown here is derived from an EMBL/GenBank/DDBJ whole genome shotgun (WGS) entry which is preliminary data.</text>
</comment>
<dbReference type="Proteomes" id="UP000234479">
    <property type="component" value="Unassembled WGS sequence"/>
</dbReference>
<evidence type="ECO:0000313" key="3">
    <source>
        <dbReference type="EMBL" id="PLR28065.1"/>
    </source>
</evidence>
<evidence type="ECO:0000313" key="4">
    <source>
        <dbReference type="Proteomes" id="UP000234479"/>
    </source>
</evidence>
<evidence type="ECO:0008006" key="5">
    <source>
        <dbReference type="Google" id="ProtNLM"/>
    </source>
</evidence>
<evidence type="ECO:0000256" key="2">
    <source>
        <dbReference type="SAM" id="SignalP"/>
    </source>
</evidence>
<proteinExistence type="predicted"/>
<evidence type="ECO:0000256" key="1">
    <source>
        <dbReference type="SAM" id="MobiDB-lite"/>
    </source>
</evidence>
<organism evidence="3 4">
    <name type="scientific">Caulobacter zeae</name>
    <dbReference type="NCBI Taxonomy" id="2055137"/>
    <lineage>
        <taxon>Bacteria</taxon>
        <taxon>Pseudomonadati</taxon>
        <taxon>Pseudomonadota</taxon>
        <taxon>Alphaproteobacteria</taxon>
        <taxon>Caulobacterales</taxon>
        <taxon>Caulobacteraceae</taxon>
        <taxon>Caulobacter</taxon>
    </lineage>
</organism>
<accession>A0A2N5DPY5</accession>
<dbReference type="EMBL" id="PJRS01000011">
    <property type="protein sequence ID" value="PLR28065.1"/>
    <property type="molecule type" value="Genomic_DNA"/>
</dbReference>
<reference evidence="3 4" key="1">
    <citation type="submission" date="2017-12" db="EMBL/GenBank/DDBJ databases">
        <title>The genome sequence of Caulobacter sp. 410.</title>
        <authorList>
            <person name="Gao J."/>
            <person name="Mao X."/>
            <person name="Sun J."/>
        </authorList>
    </citation>
    <scope>NUCLEOTIDE SEQUENCE [LARGE SCALE GENOMIC DNA]</scope>
    <source>
        <strain evidence="3 4">410</strain>
    </source>
</reference>
<sequence>MLKTTIGVAIAAMLLAACGQKNADHEKVEGPAVSAPAAPGNAAVDTAPTTGETGPTPGASSYTADQARAAIQKAGYSELGPLNQNANGLWQGQATKDGRKVNVSIDYKGAITEL</sequence>
<dbReference type="PROSITE" id="PS51257">
    <property type="entry name" value="PROKAR_LIPOPROTEIN"/>
    <property type="match status" value="1"/>
</dbReference>
<protein>
    <recommendedName>
        <fullName evidence="5">PepSY domain-containing protein</fullName>
    </recommendedName>
</protein>